<proteinExistence type="predicted"/>
<dbReference type="Proteomes" id="UP000247409">
    <property type="component" value="Unassembled WGS sequence"/>
</dbReference>
<organism evidence="2 3">
    <name type="scientific">Gracilariopsis chorda</name>
    <dbReference type="NCBI Taxonomy" id="448386"/>
    <lineage>
        <taxon>Eukaryota</taxon>
        <taxon>Rhodophyta</taxon>
        <taxon>Florideophyceae</taxon>
        <taxon>Rhodymeniophycidae</taxon>
        <taxon>Gracilariales</taxon>
        <taxon>Gracilariaceae</taxon>
        <taxon>Gracilariopsis</taxon>
    </lineage>
</organism>
<sequence length="150" mass="17367">MGLPQSQILEEVFQAYHEQTARRAIQTLCTSRNPRLPSANQFKEYMLVYYFKRRPKLGSWHVAFVRKVQDHSLLLYSNELYRGPYIRAAYEDVRSVPKSAFLVELDQMGLVSPLSYSVLDKESEPLDSSGSHLSKDNRQEQTSSQDHDQP</sequence>
<evidence type="ECO:0000313" key="3">
    <source>
        <dbReference type="Proteomes" id="UP000247409"/>
    </source>
</evidence>
<evidence type="ECO:0000256" key="1">
    <source>
        <dbReference type="SAM" id="MobiDB-lite"/>
    </source>
</evidence>
<evidence type="ECO:0000313" key="2">
    <source>
        <dbReference type="EMBL" id="PXF44165.1"/>
    </source>
</evidence>
<protein>
    <submittedName>
        <fullName evidence="2">Uncharacterized protein</fullName>
    </submittedName>
</protein>
<reference evidence="2 3" key="1">
    <citation type="journal article" date="2018" name="Mol. Biol. Evol.">
        <title>Analysis of the draft genome of the red seaweed Gracilariopsis chorda provides insights into genome size evolution in Rhodophyta.</title>
        <authorList>
            <person name="Lee J."/>
            <person name="Yang E.C."/>
            <person name="Graf L."/>
            <person name="Yang J.H."/>
            <person name="Qiu H."/>
            <person name="Zel Zion U."/>
            <person name="Chan C.X."/>
            <person name="Stephens T.G."/>
            <person name="Weber A.P.M."/>
            <person name="Boo G.H."/>
            <person name="Boo S.M."/>
            <person name="Kim K.M."/>
            <person name="Shin Y."/>
            <person name="Jung M."/>
            <person name="Lee S.J."/>
            <person name="Yim H.S."/>
            <person name="Lee J.H."/>
            <person name="Bhattacharya D."/>
            <person name="Yoon H.S."/>
        </authorList>
    </citation>
    <scope>NUCLEOTIDE SEQUENCE [LARGE SCALE GENOMIC DNA]</scope>
    <source>
        <strain evidence="2 3">SKKU-2015</strain>
        <tissue evidence="2">Whole body</tissue>
    </source>
</reference>
<gene>
    <name evidence="2" type="ORF">BWQ96_06074</name>
</gene>
<feature type="compositionally biased region" description="Basic and acidic residues" evidence="1">
    <location>
        <begin position="133"/>
        <end position="150"/>
    </location>
</feature>
<dbReference type="AlphaFoldDB" id="A0A2V3IQ01"/>
<keyword evidence="3" id="KW-1185">Reference proteome</keyword>
<dbReference type="EMBL" id="NBIV01000099">
    <property type="protein sequence ID" value="PXF44165.1"/>
    <property type="molecule type" value="Genomic_DNA"/>
</dbReference>
<feature type="region of interest" description="Disordered" evidence="1">
    <location>
        <begin position="121"/>
        <end position="150"/>
    </location>
</feature>
<comment type="caution">
    <text evidence="2">The sequence shown here is derived from an EMBL/GenBank/DDBJ whole genome shotgun (WGS) entry which is preliminary data.</text>
</comment>
<name>A0A2V3IQ01_9FLOR</name>
<accession>A0A2V3IQ01</accession>